<dbReference type="Gene3D" id="3.40.50.300">
    <property type="entry name" value="P-loop containing nucleotide triphosphate hydrolases"/>
    <property type="match status" value="1"/>
</dbReference>
<reference evidence="1 2" key="1">
    <citation type="submission" date="2019-11" db="EMBL/GenBank/DDBJ databases">
        <authorList>
            <person name="Cao P."/>
        </authorList>
    </citation>
    <scope>NUCLEOTIDE SEQUENCE [LARGE SCALE GENOMIC DNA]</scope>
    <source>
        <strain evidence="1 2">NEAU-AAG5</strain>
    </source>
</reference>
<dbReference type="Proteomes" id="UP000432015">
    <property type="component" value="Unassembled WGS sequence"/>
</dbReference>
<protein>
    <submittedName>
        <fullName evidence="1">ATP-binding cassette domain-containing protein</fullName>
    </submittedName>
</protein>
<keyword evidence="1" id="KW-0547">Nucleotide-binding</keyword>
<gene>
    <name evidence="1" type="ORF">GNZ18_14625</name>
</gene>
<dbReference type="GO" id="GO:0005524">
    <property type="term" value="F:ATP binding"/>
    <property type="evidence" value="ECO:0007669"/>
    <property type="project" value="UniProtKB-KW"/>
</dbReference>
<proteinExistence type="predicted"/>
<name>A0A7K1L0R9_9ACTN</name>
<evidence type="ECO:0000313" key="2">
    <source>
        <dbReference type="Proteomes" id="UP000432015"/>
    </source>
</evidence>
<accession>A0A7K1L0R9</accession>
<dbReference type="EMBL" id="WOFH01000004">
    <property type="protein sequence ID" value="MUN37836.1"/>
    <property type="molecule type" value="Genomic_DNA"/>
</dbReference>
<sequence length="198" mass="21476">MIHEPADVGRGPALRFPSGSLVLVAGLPGAGKSTLLNRIYGLRGDETGPVVAAGGVQVIDSRQSRNWWARYLGPLPPRLRTPIVHATHVWRIGRAVVGGRGAVAHTRGTWPHILYCFAWLARLRGAEVHLVLLDVDPETARAGQFARGRVVTGAAFARHRRRWGPLVERARGGTLRPAAGVVVLDRDSADKLEHIHFG</sequence>
<dbReference type="AlphaFoldDB" id="A0A7K1L0R9"/>
<keyword evidence="2" id="KW-1185">Reference proteome</keyword>
<comment type="caution">
    <text evidence="1">The sequence shown here is derived from an EMBL/GenBank/DDBJ whole genome shotgun (WGS) entry which is preliminary data.</text>
</comment>
<keyword evidence="1" id="KW-0067">ATP-binding</keyword>
<organism evidence="1 2">
    <name type="scientific">Actinomadura litoris</name>
    <dbReference type="NCBI Taxonomy" id="2678616"/>
    <lineage>
        <taxon>Bacteria</taxon>
        <taxon>Bacillati</taxon>
        <taxon>Actinomycetota</taxon>
        <taxon>Actinomycetes</taxon>
        <taxon>Streptosporangiales</taxon>
        <taxon>Thermomonosporaceae</taxon>
        <taxon>Actinomadura</taxon>
    </lineage>
</organism>
<dbReference type="SUPFAM" id="SSF52540">
    <property type="entry name" value="P-loop containing nucleoside triphosphate hydrolases"/>
    <property type="match status" value="1"/>
</dbReference>
<dbReference type="InterPro" id="IPR027417">
    <property type="entry name" value="P-loop_NTPase"/>
</dbReference>
<evidence type="ECO:0000313" key="1">
    <source>
        <dbReference type="EMBL" id="MUN37836.1"/>
    </source>
</evidence>